<reference evidence="2 3" key="1">
    <citation type="submission" date="2021-01" db="EMBL/GenBank/DDBJ databases">
        <title>Genomic Encyclopedia of Type Strains, Phase IV (KMG-IV): sequencing the most valuable type-strain genomes for metagenomic binning, comparative biology and taxonomic classification.</title>
        <authorList>
            <person name="Goeker M."/>
        </authorList>
    </citation>
    <scope>NUCLEOTIDE SEQUENCE [LARGE SCALE GENOMIC DNA]</scope>
    <source>
        <strain evidence="2 3">DSM 24834</strain>
    </source>
</reference>
<evidence type="ECO:0000313" key="2">
    <source>
        <dbReference type="EMBL" id="MBM7583997.1"/>
    </source>
</evidence>
<proteinExistence type="predicted"/>
<keyword evidence="1" id="KW-0812">Transmembrane</keyword>
<dbReference type="EMBL" id="JAFBDZ010000001">
    <property type="protein sequence ID" value="MBM7583997.1"/>
    <property type="molecule type" value="Genomic_DNA"/>
</dbReference>
<keyword evidence="1" id="KW-1133">Transmembrane helix</keyword>
<keyword evidence="1" id="KW-0472">Membrane</keyword>
<evidence type="ECO:0000313" key="3">
    <source>
        <dbReference type="Proteomes" id="UP001646157"/>
    </source>
</evidence>
<dbReference type="Proteomes" id="UP001646157">
    <property type="component" value="Unassembled WGS sequence"/>
</dbReference>
<organism evidence="2 3">
    <name type="scientific">Rossellomorea pakistanensis</name>
    <dbReference type="NCBI Taxonomy" id="992288"/>
    <lineage>
        <taxon>Bacteria</taxon>
        <taxon>Bacillati</taxon>
        <taxon>Bacillota</taxon>
        <taxon>Bacilli</taxon>
        <taxon>Bacillales</taxon>
        <taxon>Bacillaceae</taxon>
        <taxon>Rossellomorea</taxon>
    </lineage>
</organism>
<keyword evidence="3" id="KW-1185">Reference proteome</keyword>
<name>A0ABS2N813_9BACI</name>
<evidence type="ECO:0000256" key="1">
    <source>
        <dbReference type="SAM" id="Phobius"/>
    </source>
</evidence>
<protein>
    <submittedName>
        <fullName evidence="2">Uncharacterized protein</fullName>
    </submittedName>
</protein>
<sequence>MFNLPLETFLWFVPWPFIWMGIAFIIYLKMKKDDELENEE</sequence>
<comment type="caution">
    <text evidence="2">The sequence shown here is derived from an EMBL/GenBank/DDBJ whole genome shotgun (WGS) entry which is preliminary data.</text>
</comment>
<accession>A0ABS2N813</accession>
<feature type="transmembrane region" description="Helical" evidence="1">
    <location>
        <begin position="12"/>
        <end position="28"/>
    </location>
</feature>
<dbReference type="RefSeq" id="WP_275583357.1">
    <property type="nucleotide sequence ID" value="NZ_JAFBDZ010000001.1"/>
</dbReference>
<gene>
    <name evidence="2" type="ORF">JOC86_000534</name>
</gene>